<dbReference type="InterPro" id="IPR012336">
    <property type="entry name" value="Thioredoxin-like_fold"/>
</dbReference>
<dbReference type="InterPro" id="IPR036249">
    <property type="entry name" value="Thioredoxin-like_sf"/>
</dbReference>
<keyword evidence="4" id="KW-1185">Reference proteome</keyword>
<keyword evidence="3" id="KW-0413">Isomerase</keyword>
<dbReference type="Proteomes" id="UP000275232">
    <property type="component" value="Unassembled WGS sequence"/>
</dbReference>
<evidence type="ECO:0000259" key="2">
    <source>
        <dbReference type="Pfam" id="PF13462"/>
    </source>
</evidence>
<feature type="signal peptide" evidence="1">
    <location>
        <begin position="1"/>
        <end position="23"/>
    </location>
</feature>
<evidence type="ECO:0000313" key="4">
    <source>
        <dbReference type="Proteomes" id="UP000275232"/>
    </source>
</evidence>
<evidence type="ECO:0000313" key="3">
    <source>
        <dbReference type="EMBL" id="RPF70805.1"/>
    </source>
</evidence>
<keyword evidence="1" id="KW-0732">Signal</keyword>
<feature type="domain" description="Thioredoxin-like fold" evidence="2">
    <location>
        <begin position="34"/>
        <end position="218"/>
    </location>
</feature>
<gene>
    <name evidence="3" type="ORF">EG799_03595</name>
</gene>
<comment type="caution">
    <text evidence="3">The sequence shown here is derived from an EMBL/GenBank/DDBJ whole genome shotgun (WGS) entry which is preliminary data.</text>
</comment>
<reference evidence="3 4" key="1">
    <citation type="submission" date="2018-11" db="EMBL/GenBank/DDBJ databases">
        <title>Erythrobacter spongiae sp. nov., isolated from a marine sponge.</title>
        <authorList>
            <person name="Zhuang L."/>
            <person name="Luo L."/>
        </authorList>
    </citation>
    <scope>NUCLEOTIDE SEQUENCE [LARGE SCALE GENOMIC DNA]</scope>
    <source>
        <strain evidence="3 4">HN-E23</strain>
    </source>
</reference>
<protein>
    <submittedName>
        <fullName evidence="3">Protein-disulfide isomerase</fullName>
    </submittedName>
</protein>
<accession>A0A3N5DJD4</accession>
<dbReference type="GO" id="GO:0016853">
    <property type="term" value="F:isomerase activity"/>
    <property type="evidence" value="ECO:0007669"/>
    <property type="project" value="UniProtKB-KW"/>
</dbReference>
<sequence>MMKRIVTAALMAAAPFAAGPAAAQNWNAEYETTAKGYRVGNPEAPIELIEFNSYTCPHCAAFARESEAGLRYLLIHEGRANIEVRQQVHHVIDVAAILLAECGPDDRFFDNHRALLLSQDEWMGKARAATQAQRNRWYSGPIASRMKAIAADLDLDELMERRGYSASEIDQCLSDSARAQAIVDESAANAAEYGVQGTPSFVLNGKLLDGVYGWPALENALGSPMPFSAELSAVGD</sequence>
<dbReference type="Gene3D" id="3.40.30.10">
    <property type="entry name" value="Glutaredoxin"/>
    <property type="match status" value="1"/>
</dbReference>
<dbReference type="SUPFAM" id="SSF52833">
    <property type="entry name" value="Thioredoxin-like"/>
    <property type="match status" value="1"/>
</dbReference>
<dbReference type="RefSeq" id="WP_123878631.1">
    <property type="nucleotide sequence ID" value="NZ_RPFZ01000001.1"/>
</dbReference>
<evidence type="ECO:0000256" key="1">
    <source>
        <dbReference type="SAM" id="SignalP"/>
    </source>
</evidence>
<dbReference type="EMBL" id="RPFZ01000001">
    <property type="protein sequence ID" value="RPF70805.1"/>
    <property type="molecule type" value="Genomic_DNA"/>
</dbReference>
<name>A0A3N5DJD4_9SPHN</name>
<dbReference type="AlphaFoldDB" id="A0A3N5DJD4"/>
<dbReference type="Pfam" id="PF13462">
    <property type="entry name" value="Thioredoxin_4"/>
    <property type="match status" value="1"/>
</dbReference>
<organism evidence="3 4">
    <name type="scientific">Aurantiacibacter spongiae</name>
    <dbReference type="NCBI Taxonomy" id="2488860"/>
    <lineage>
        <taxon>Bacteria</taxon>
        <taxon>Pseudomonadati</taxon>
        <taxon>Pseudomonadota</taxon>
        <taxon>Alphaproteobacteria</taxon>
        <taxon>Sphingomonadales</taxon>
        <taxon>Erythrobacteraceae</taxon>
        <taxon>Aurantiacibacter</taxon>
    </lineage>
</organism>
<feature type="chain" id="PRO_5017940872" evidence="1">
    <location>
        <begin position="24"/>
        <end position="236"/>
    </location>
</feature>
<proteinExistence type="predicted"/>
<dbReference type="Gene3D" id="1.10.40.110">
    <property type="match status" value="1"/>
</dbReference>